<accession>A0A835Q4L2</accession>
<dbReference type="Proteomes" id="UP000639772">
    <property type="component" value="Chromosome 9"/>
</dbReference>
<dbReference type="EMBL" id="JADCNL010000009">
    <property type="protein sequence ID" value="KAG0466205.1"/>
    <property type="molecule type" value="Genomic_DNA"/>
</dbReference>
<comment type="caution">
    <text evidence="2">The sequence shown here is derived from an EMBL/GenBank/DDBJ whole genome shotgun (WGS) entry which is preliminary data.</text>
</comment>
<gene>
    <name evidence="3" type="ORF">HPP92_017207</name>
    <name evidence="2" type="ORF">HPP92_017785</name>
</gene>
<name>A0A835Q4L2_VANPL</name>
<dbReference type="InterPro" id="IPR017937">
    <property type="entry name" value="Thioredoxin_CS"/>
</dbReference>
<dbReference type="CDD" id="cd02947">
    <property type="entry name" value="TRX_family"/>
    <property type="match status" value="1"/>
</dbReference>
<evidence type="ECO:0000313" key="3">
    <source>
        <dbReference type="EMBL" id="KAG0467879.1"/>
    </source>
</evidence>
<dbReference type="Gene3D" id="3.40.30.10">
    <property type="entry name" value="Glutaredoxin"/>
    <property type="match status" value="1"/>
</dbReference>
<dbReference type="Proteomes" id="UP000636800">
    <property type="component" value="Unassembled WGS sequence"/>
</dbReference>
<dbReference type="AlphaFoldDB" id="A0A835Q4L2"/>
<dbReference type="PROSITE" id="PS00194">
    <property type="entry name" value="THIOREDOXIN_1"/>
    <property type="match status" value="1"/>
</dbReference>
<dbReference type="InterPro" id="IPR050620">
    <property type="entry name" value="Thioredoxin_H-type-like"/>
</dbReference>
<protein>
    <recommendedName>
        <fullName evidence="1">Thioredoxin domain-containing protein</fullName>
    </recommendedName>
</protein>
<organism evidence="2 4">
    <name type="scientific">Vanilla planifolia</name>
    <name type="common">Vanilla</name>
    <dbReference type="NCBI Taxonomy" id="51239"/>
    <lineage>
        <taxon>Eukaryota</taxon>
        <taxon>Viridiplantae</taxon>
        <taxon>Streptophyta</taxon>
        <taxon>Embryophyta</taxon>
        <taxon>Tracheophyta</taxon>
        <taxon>Spermatophyta</taxon>
        <taxon>Magnoliopsida</taxon>
        <taxon>Liliopsida</taxon>
        <taxon>Asparagales</taxon>
        <taxon>Orchidaceae</taxon>
        <taxon>Vanilloideae</taxon>
        <taxon>Vanilleae</taxon>
        <taxon>Vanilla</taxon>
    </lineage>
</organism>
<evidence type="ECO:0000313" key="4">
    <source>
        <dbReference type="Proteomes" id="UP000636800"/>
    </source>
</evidence>
<dbReference type="OrthoDB" id="10263751at2759"/>
<dbReference type="SUPFAM" id="SSF52833">
    <property type="entry name" value="Thioredoxin-like"/>
    <property type="match status" value="1"/>
</dbReference>
<evidence type="ECO:0000259" key="1">
    <source>
        <dbReference type="PROSITE" id="PS51352"/>
    </source>
</evidence>
<feature type="domain" description="Thioredoxin" evidence="1">
    <location>
        <begin position="6"/>
        <end position="153"/>
    </location>
</feature>
<reference evidence="4 5" key="1">
    <citation type="journal article" date="2020" name="Nat. Food">
        <title>A phased Vanilla planifolia genome enables genetic improvement of flavour and production.</title>
        <authorList>
            <person name="Hasing T."/>
            <person name="Tang H."/>
            <person name="Brym M."/>
            <person name="Khazi F."/>
            <person name="Huang T."/>
            <person name="Chambers A.H."/>
        </authorList>
    </citation>
    <scope>NUCLEOTIDE SEQUENCE [LARGE SCALE GENOMIC DNA]</scope>
    <source>
        <tissue evidence="2">Leaf</tissue>
    </source>
</reference>
<dbReference type="PANTHER" id="PTHR10438:SF463">
    <property type="entry name" value="THIOREDOXIN"/>
    <property type="match status" value="1"/>
</dbReference>
<evidence type="ECO:0000313" key="5">
    <source>
        <dbReference type="Proteomes" id="UP000639772"/>
    </source>
</evidence>
<dbReference type="PRINTS" id="PR00421">
    <property type="entry name" value="THIOREDOXIN"/>
</dbReference>
<dbReference type="Pfam" id="PF00085">
    <property type="entry name" value="Thioredoxin"/>
    <property type="match status" value="2"/>
</dbReference>
<proteinExistence type="predicted"/>
<dbReference type="PANTHER" id="PTHR10438">
    <property type="entry name" value="THIOREDOXIN"/>
    <property type="match status" value="1"/>
</dbReference>
<dbReference type="InterPro" id="IPR036249">
    <property type="entry name" value="Thioredoxin-like_sf"/>
</dbReference>
<dbReference type="InterPro" id="IPR013766">
    <property type="entry name" value="Thioredoxin_domain"/>
</dbReference>
<dbReference type="PROSITE" id="PS51352">
    <property type="entry name" value="THIOREDOXIN_2"/>
    <property type="match status" value="1"/>
</dbReference>
<evidence type="ECO:0000313" key="2">
    <source>
        <dbReference type="EMBL" id="KAG0466205.1"/>
    </source>
</evidence>
<keyword evidence="4" id="KW-1185">Reference proteome</keyword>
<sequence length="153" mass="16723">MGSFLSALKKRSPESAAEEEERSAVVSVHSNEAWKAQWKAHMSSNKLMVIDFSATWCGPCRFIEPVYKALASRFTGAGASFVKIDVDELSGSGSLGCMVDYLIGNREVDQDIAKEWRIEAMPTFVFVKGGKEVARVLGANKEELEGTVAQLMA</sequence>
<dbReference type="EMBL" id="JADCNM010000009">
    <property type="protein sequence ID" value="KAG0467879.1"/>
    <property type="molecule type" value="Genomic_DNA"/>
</dbReference>